<dbReference type="OrthoDB" id="3158924at2759"/>
<sequence>MVRRFCAWGLEFEYCDGFTHDWFTLVPALELAYKTSINASTNQKPAVPEKGWNARLHQDSLRNNLVELHPTAGSFKRMLENARKHAVRCMEVSFAYAKDKWDESHAT</sequence>
<dbReference type="EMBL" id="AVOT02048803">
    <property type="protein sequence ID" value="MBW0543991.1"/>
    <property type="molecule type" value="Genomic_DNA"/>
</dbReference>
<gene>
    <name evidence="1" type="ORF">O181_083706</name>
</gene>
<organism evidence="1 2">
    <name type="scientific">Austropuccinia psidii MF-1</name>
    <dbReference type="NCBI Taxonomy" id="1389203"/>
    <lineage>
        <taxon>Eukaryota</taxon>
        <taxon>Fungi</taxon>
        <taxon>Dikarya</taxon>
        <taxon>Basidiomycota</taxon>
        <taxon>Pucciniomycotina</taxon>
        <taxon>Pucciniomycetes</taxon>
        <taxon>Pucciniales</taxon>
        <taxon>Sphaerophragmiaceae</taxon>
        <taxon>Austropuccinia</taxon>
    </lineage>
</organism>
<proteinExistence type="predicted"/>
<dbReference type="Proteomes" id="UP000765509">
    <property type="component" value="Unassembled WGS sequence"/>
</dbReference>
<evidence type="ECO:0000313" key="1">
    <source>
        <dbReference type="EMBL" id="MBW0543991.1"/>
    </source>
</evidence>
<accession>A0A9Q3FPJ7</accession>
<evidence type="ECO:0000313" key="2">
    <source>
        <dbReference type="Proteomes" id="UP000765509"/>
    </source>
</evidence>
<reference evidence="1" key="1">
    <citation type="submission" date="2021-03" db="EMBL/GenBank/DDBJ databases">
        <title>Draft genome sequence of rust myrtle Austropuccinia psidii MF-1, a brazilian biotype.</title>
        <authorList>
            <person name="Quecine M.C."/>
            <person name="Pachon D.M.R."/>
            <person name="Bonatelli M.L."/>
            <person name="Correr F.H."/>
            <person name="Franceschini L.M."/>
            <person name="Leite T.F."/>
            <person name="Margarido G.R.A."/>
            <person name="Almeida C.A."/>
            <person name="Ferrarezi J.A."/>
            <person name="Labate C.A."/>
        </authorList>
    </citation>
    <scope>NUCLEOTIDE SEQUENCE</scope>
    <source>
        <strain evidence="1">MF-1</strain>
    </source>
</reference>
<comment type="caution">
    <text evidence="1">The sequence shown here is derived from an EMBL/GenBank/DDBJ whole genome shotgun (WGS) entry which is preliminary data.</text>
</comment>
<name>A0A9Q3FPJ7_9BASI</name>
<keyword evidence="2" id="KW-1185">Reference proteome</keyword>
<dbReference type="AlphaFoldDB" id="A0A9Q3FPJ7"/>
<protein>
    <submittedName>
        <fullName evidence="1">Uncharacterized protein</fullName>
    </submittedName>
</protein>